<evidence type="ECO:0000313" key="1">
    <source>
        <dbReference type="EMBL" id="MEK8045455.1"/>
    </source>
</evidence>
<reference evidence="1 2" key="1">
    <citation type="submission" date="2024-04" db="EMBL/GenBank/DDBJ databases">
        <title>Novel species of the genus Ideonella isolated from streams.</title>
        <authorList>
            <person name="Lu H."/>
        </authorList>
    </citation>
    <scope>NUCLEOTIDE SEQUENCE [LARGE SCALE GENOMIC DNA]</scope>
    <source>
        <strain evidence="1 2">LYT19W</strain>
    </source>
</reference>
<dbReference type="EMBL" id="JBBUTI010000002">
    <property type="protein sequence ID" value="MEK8045455.1"/>
    <property type="molecule type" value="Genomic_DNA"/>
</dbReference>
<name>A0ABU9C2F3_9BURK</name>
<proteinExistence type="predicted"/>
<protein>
    <submittedName>
        <fullName evidence="1">DUF3047 domain-containing protein</fullName>
    </submittedName>
</protein>
<evidence type="ECO:0000313" key="2">
    <source>
        <dbReference type="Proteomes" id="UP001379945"/>
    </source>
</evidence>
<organism evidence="1 2">
    <name type="scientific">Ideonella margarita</name>
    <dbReference type="NCBI Taxonomy" id="2984191"/>
    <lineage>
        <taxon>Bacteria</taxon>
        <taxon>Pseudomonadati</taxon>
        <taxon>Pseudomonadota</taxon>
        <taxon>Betaproteobacteria</taxon>
        <taxon>Burkholderiales</taxon>
        <taxon>Sphaerotilaceae</taxon>
        <taxon>Ideonella</taxon>
    </lineage>
</organism>
<gene>
    <name evidence="1" type="ORF">AACH00_03735</name>
</gene>
<dbReference type="Proteomes" id="UP001379945">
    <property type="component" value="Unassembled WGS sequence"/>
</dbReference>
<dbReference type="InterPro" id="IPR021409">
    <property type="entry name" value="DUF3047"/>
</dbReference>
<accession>A0ABU9C2F3</accession>
<sequence length="257" mass="28033">MNLPEPTSRLHQPTRRALLVAGVAALSGCASTTSLLQADAAAGASQTGAWQAVTFPGKALTTYRRDVKDGVPAWRAEAHQSASMWRHRVSLEPGQFDVVRFSWWVDRLVPGAALDEAGRTDSPARLVFAFAGDDARLSMRNRMLFDLAESLGQERPPYATLVYAWSNDLPVGTAVVHPRSDRVRKIVIESGDAHLRSWRQHERRLSDDFQQLFGEAPGPLVGVALMTDSDNLEASALTWYGPVEVPGQAGSQGLSIF</sequence>
<dbReference type="PROSITE" id="PS51318">
    <property type="entry name" value="TAT"/>
    <property type="match status" value="1"/>
</dbReference>
<keyword evidence="2" id="KW-1185">Reference proteome</keyword>
<dbReference type="RefSeq" id="WP_341397634.1">
    <property type="nucleotide sequence ID" value="NZ_JBBUTI010000002.1"/>
</dbReference>
<dbReference type="Pfam" id="PF11249">
    <property type="entry name" value="DUF3047"/>
    <property type="match status" value="1"/>
</dbReference>
<dbReference type="InterPro" id="IPR006311">
    <property type="entry name" value="TAT_signal"/>
</dbReference>
<comment type="caution">
    <text evidence="1">The sequence shown here is derived from an EMBL/GenBank/DDBJ whole genome shotgun (WGS) entry which is preliminary data.</text>
</comment>